<dbReference type="AlphaFoldDB" id="A0A1H2LAH5"/>
<dbReference type="GO" id="GO:0006189">
    <property type="term" value="P:'de novo' IMP biosynthetic process"/>
    <property type="evidence" value="ECO:0007669"/>
    <property type="project" value="UniProtKB-UniRule"/>
</dbReference>
<reference evidence="11" key="1">
    <citation type="submission" date="2016-10" db="EMBL/GenBank/DDBJ databases">
        <authorList>
            <person name="Varghese N."/>
            <person name="Submissions S."/>
        </authorList>
    </citation>
    <scope>NUCLEOTIDE SEQUENCE [LARGE SCALE GENOMIC DNA]</scope>
    <source>
        <strain evidence="11">DSM 10002</strain>
    </source>
</reference>
<dbReference type="Pfam" id="PF01259">
    <property type="entry name" value="SAICAR_synt"/>
    <property type="match status" value="1"/>
</dbReference>
<evidence type="ECO:0000256" key="1">
    <source>
        <dbReference type="ARBA" id="ARBA00004672"/>
    </source>
</evidence>
<keyword evidence="3 8" id="KW-0436">Ligase</keyword>
<keyword evidence="6 8" id="KW-0067">ATP-binding</keyword>
<dbReference type="SUPFAM" id="SSF56104">
    <property type="entry name" value="SAICAR synthase-like"/>
    <property type="match status" value="1"/>
</dbReference>
<dbReference type="STRING" id="131112.SAMN04489737_0236"/>
<dbReference type="EC" id="6.3.2.6" evidence="8"/>
<dbReference type="GO" id="GO:0005524">
    <property type="term" value="F:ATP binding"/>
    <property type="evidence" value="ECO:0007669"/>
    <property type="project" value="UniProtKB-KW"/>
</dbReference>
<dbReference type="GeneID" id="65343994"/>
<evidence type="ECO:0000256" key="5">
    <source>
        <dbReference type="ARBA" id="ARBA00022755"/>
    </source>
</evidence>
<dbReference type="RefSeq" id="WP_091278894.1">
    <property type="nucleotide sequence ID" value="NZ_JABAPK010000005.1"/>
</dbReference>
<sequence length="299" mass="33229">MKPFAGSMSIPGWSRIYAGKVHDMYIPVDQQWHAGNETMLVVASDRISVQDRVVPTVIPGKGKLLTTLAMWWFERLDDIVHNHFTGAQVPAEVAGRAMIVRRLRMYPVECTVAGYMTDTMLDEYQKTGTVNGIELPAGLREGDRLPSPIFLPARKGAVEADDVDITFDEFSYIVGADAARLIRRISLAIYERGHEVCMETGIVLATCKLEFGSSADAGDHEIILADEVLTPDSATLWLKDDYVPGRSQTAMGKQFVRRWLASTGWDRNAGTPPPPLPHHLVTATLERYQTVVKMLTETK</sequence>
<feature type="domain" description="SAICAR synthetase/ADE2 N-terminal" evidence="9">
    <location>
        <begin position="16"/>
        <end position="269"/>
    </location>
</feature>
<dbReference type="HAMAP" id="MF_00137">
    <property type="entry name" value="SAICAR_synth"/>
    <property type="match status" value="1"/>
</dbReference>
<dbReference type="EMBL" id="LT629804">
    <property type="protein sequence ID" value="SDU77919.1"/>
    <property type="molecule type" value="Genomic_DNA"/>
</dbReference>
<protein>
    <recommendedName>
        <fullName evidence="8">Phosphoribosylaminoimidazole-succinocarboxamide synthase</fullName>
        <ecNumber evidence="8">6.3.2.6</ecNumber>
    </recommendedName>
    <alternativeName>
        <fullName evidence="8">SAICAR synthetase</fullName>
    </alternativeName>
</protein>
<evidence type="ECO:0000313" key="10">
    <source>
        <dbReference type="EMBL" id="SDU77919.1"/>
    </source>
</evidence>
<evidence type="ECO:0000256" key="6">
    <source>
        <dbReference type="ARBA" id="ARBA00022840"/>
    </source>
</evidence>
<dbReference type="OrthoDB" id="9801549at2"/>
<dbReference type="PANTHER" id="PTHR43700:SF1">
    <property type="entry name" value="PHOSPHORIBOSYLAMINOIMIDAZOLE-SUCCINOCARBOXAMIDE SYNTHASE"/>
    <property type="match status" value="1"/>
</dbReference>
<dbReference type="CDD" id="cd01414">
    <property type="entry name" value="SAICAR_synt_Sc"/>
    <property type="match status" value="1"/>
</dbReference>
<evidence type="ECO:0000313" key="11">
    <source>
        <dbReference type="Proteomes" id="UP000214355"/>
    </source>
</evidence>
<dbReference type="PANTHER" id="PTHR43700">
    <property type="entry name" value="PHOSPHORIBOSYLAMINOIMIDAZOLE-SUCCINOCARBOXAMIDE SYNTHASE"/>
    <property type="match status" value="1"/>
</dbReference>
<dbReference type="Gene3D" id="3.30.200.20">
    <property type="entry name" value="Phosphorylase Kinase, domain 1"/>
    <property type="match status" value="1"/>
</dbReference>
<name>A0A1H2LAH5_9ACTO</name>
<dbReference type="Proteomes" id="UP000214355">
    <property type="component" value="Chromosome I"/>
</dbReference>
<comment type="pathway">
    <text evidence="1 8">Purine metabolism; IMP biosynthesis via de novo pathway; 5-amino-1-(5-phospho-D-ribosyl)imidazole-4-carboxamide from 5-amino-1-(5-phospho-D-ribosyl)imidazole-4-carboxylate: step 1/2.</text>
</comment>
<dbReference type="GO" id="GO:0004639">
    <property type="term" value="F:phosphoribosylaminoimidazolesuccinocarboxamide synthase activity"/>
    <property type="evidence" value="ECO:0007669"/>
    <property type="project" value="UniProtKB-UniRule"/>
</dbReference>
<comment type="similarity">
    <text evidence="2 8">Belongs to the SAICAR synthetase family.</text>
</comment>
<keyword evidence="11" id="KW-1185">Reference proteome</keyword>
<dbReference type="NCBIfam" id="NF010568">
    <property type="entry name" value="PRK13961.1"/>
    <property type="match status" value="1"/>
</dbReference>
<dbReference type="UniPathway" id="UPA00074">
    <property type="reaction ID" value="UER00131"/>
</dbReference>
<dbReference type="GO" id="GO:0005737">
    <property type="term" value="C:cytoplasm"/>
    <property type="evidence" value="ECO:0007669"/>
    <property type="project" value="TreeGrafter"/>
</dbReference>
<proteinExistence type="inferred from homology"/>
<accession>A0A1H2LAH5</accession>
<keyword evidence="4 8" id="KW-0547">Nucleotide-binding</keyword>
<evidence type="ECO:0000256" key="4">
    <source>
        <dbReference type="ARBA" id="ARBA00022741"/>
    </source>
</evidence>
<keyword evidence="5 8" id="KW-0658">Purine biosynthesis</keyword>
<dbReference type="InterPro" id="IPR028923">
    <property type="entry name" value="SAICAR_synt/ADE2_N"/>
</dbReference>
<organism evidence="10 11">
    <name type="scientific">Arcanobacterium phocae</name>
    <dbReference type="NCBI Taxonomy" id="131112"/>
    <lineage>
        <taxon>Bacteria</taxon>
        <taxon>Bacillati</taxon>
        <taxon>Actinomycetota</taxon>
        <taxon>Actinomycetes</taxon>
        <taxon>Actinomycetales</taxon>
        <taxon>Actinomycetaceae</taxon>
        <taxon>Arcanobacterium</taxon>
    </lineage>
</organism>
<evidence type="ECO:0000259" key="9">
    <source>
        <dbReference type="Pfam" id="PF01259"/>
    </source>
</evidence>
<evidence type="ECO:0000256" key="8">
    <source>
        <dbReference type="HAMAP-Rule" id="MF_00137"/>
    </source>
</evidence>
<dbReference type="Gene3D" id="3.30.470.20">
    <property type="entry name" value="ATP-grasp fold, B domain"/>
    <property type="match status" value="1"/>
</dbReference>
<evidence type="ECO:0000256" key="7">
    <source>
        <dbReference type="ARBA" id="ARBA00048475"/>
    </source>
</evidence>
<comment type="catalytic activity">
    <reaction evidence="7 8">
        <text>5-amino-1-(5-phospho-D-ribosyl)imidazole-4-carboxylate + L-aspartate + ATP = (2S)-2-[5-amino-1-(5-phospho-beta-D-ribosyl)imidazole-4-carboxamido]succinate + ADP + phosphate + 2 H(+)</text>
        <dbReference type="Rhea" id="RHEA:22628"/>
        <dbReference type="ChEBI" id="CHEBI:15378"/>
        <dbReference type="ChEBI" id="CHEBI:29991"/>
        <dbReference type="ChEBI" id="CHEBI:30616"/>
        <dbReference type="ChEBI" id="CHEBI:43474"/>
        <dbReference type="ChEBI" id="CHEBI:58443"/>
        <dbReference type="ChEBI" id="CHEBI:77657"/>
        <dbReference type="ChEBI" id="CHEBI:456216"/>
        <dbReference type="EC" id="6.3.2.6"/>
    </reaction>
</comment>
<gene>
    <name evidence="8" type="primary">purC</name>
    <name evidence="10" type="ORF">SAMN04489737_0236</name>
</gene>
<evidence type="ECO:0000256" key="3">
    <source>
        <dbReference type="ARBA" id="ARBA00022598"/>
    </source>
</evidence>
<evidence type="ECO:0000256" key="2">
    <source>
        <dbReference type="ARBA" id="ARBA00010190"/>
    </source>
</evidence>